<dbReference type="OrthoDB" id="9790639at2"/>
<keyword evidence="4" id="KW-0238">DNA-binding</keyword>
<dbReference type="Proteomes" id="UP000286976">
    <property type="component" value="Unassembled WGS sequence"/>
</dbReference>
<dbReference type="CDD" id="cd09892">
    <property type="entry name" value="NGN_SP_RfaH"/>
    <property type="match status" value="1"/>
</dbReference>
<dbReference type="SUPFAM" id="SSF82679">
    <property type="entry name" value="N-utilization substance G protein NusG, N-terminal domain"/>
    <property type="match status" value="1"/>
</dbReference>
<organism evidence="6 7">
    <name type="scientific">Aliidiomarina taiwanensis</name>
    <dbReference type="NCBI Taxonomy" id="946228"/>
    <lineage>
        <taxon>Bacteria</taxon>
        <taxon>Pseudomonadati</taxon>
        <taxon>Pseudomonadota</taxon>
        <taxon>Gammaproteobacteria</taxon>
        <taxon>Alteromonadales</taxon>
        <taxon>Idiomarinaceae</taxon>
        <taxon>Aliidiomarina</taxon>
    </lineage>
</organism>
<evidence type="ECO:0000259" key="5">
    <source>
        <dbReference type="SMART" id="SM00738"/>
    </source>
</evidence>
<comment type="similarity">
    <text evidence="4">Belongs to the RfaH family.</text>
</comment>
<dbReference type="HAMAP" id="MF_00951">
    <property type="entry name" value="RfaH"/>
    <property type="match status" value="1"/>
</dbReference>
<protein>
    <recommendedName>
        <fullName evidence="4">Transcription antitermination protein RfaH</fullName>
    </recommendedName>
</protein>
<dbReference type="SMART" id="SM00738">
    <property type="entry name" value="NGN"/>
    <property type="match status" value="1"/>
</dbReference>
<dbReference type="SUPFAM" id="SSF50104">
    <property type="entry name" value="Translation proteins SH3-like domain"/>
    <property type="match status" value="1"/>
</dbReference>
<evidence type="ECO:0000256" key="4">
    <source>
        <dbReference type="HAMAP-Rule" id="MF_00951"/>
    </source>
</evidence>
<dbReference type="InterPro" id="IPR043425">
    <property type="entry name" value="NusG-like"/>
</dbReference>
<feature type="domain" description="NusG-like N-terminal" evidence="5">
    <location>
        <begin position="1"/>
        <end position="100"/>
    </location>
</feature>
<evidence type="ECO:0000313" key="6">
    <source>
        <dbReference type="EMBL" id="RUO37106.1"/>
    </source>
</evidence>
<keyword evidence="2 4" id="KW-0805">Transcription regulation</keyword>
<accession>A0A432WTL0</accession>
<dbReference type="InterPro" id="IPR006645">
    <property type="entry name" value="NGN-like_dom"/>
</dbReference>
<keyword evidence="7" id="KW-1185">Reference proteome</keyword>
<dbReference type="PANTHER" id="PTHR30265">
    <property type="entry name" value="RHO-INTERACTING TRANSCRIPTION TERMINATION FACTOR NUSG"/>
    <property type="match status" value="1"/>
</dbReference>
<comment type="subunit">
    <text evidence="4">Interacts with both the nontemplate DNA and the RNA polymerase (RNAP).</text>
</comment>
<evidence type="ECO:0000256" key="1">
    <source>
        <dbReference type="ARBA" id="ARBA00022814"/>
    </source>
</evidence>
<dbReference type="GO" id="GO:0006354">
    <property type="term" value="P:DNA-templated transcription elongation"/>
    <property type="evidence" value="ECO:0007669"/>
    <property type="project" value="InterPro"/>
</dbReference>
<dbReference type="GO" id="GO:0003677">
    <property type="term" value="F:DNA binding"/>
    <property type="evidence" value="ECO:0007669"/>
    <property type="project" value="UniProtKB-UniRule"/>
</dbReference>
<dbReference type="Pfam" id="PF02357">
    <property type="entry name" value="NusG"/>
    <property type="match status" value="1"/>
</dbReference>
<dbReference type="NCBIfam" id="NF006534">
    <property type="entry name" value="PRK09014.1"/>
    <property type="match status" value="1"/>
</dbReference>
<dbReference type="RefSeq" id="WP_126758240.1">
    <property type="nucleotide sequence ID" value="NZ_PIPQ01000014.1"/>
</dbReference>
<dbReference type="GO" id="GO:0001073">
    <property type="term" value="F:transcription antitermination factor activity, DNA binding"/>
    <property type="evidence" value="ECO:0007669"/>
    <property type="project" value="UniProtKB-UniRule"/>
</dbReference>
<dbReference type="NCBIfam" id="TIGR01955">
    <property type="entry name" value="RfaH"/>
    <property type="match status" value="1"/>
</dbReference>
<dbReference type="InterPro" id="IPR036735">
    <property type="entry name" value="NGN_dom_sf"/>
</dbReference>
<evidence type="ECO:0000256" key="2">
    <source>
        <dbReference type="ARBA" id="ARBA00023015"/>
    </source>
</evidence>
<dbReference type="InterPro" id="IPR010215">
    <property type="entry name" value="Transcription_antiterm_RfaH"/>
</dbReference>
<gene>
    <name evidence="4 6" type="primary">rfaH</name>
    <name evidence="6" type="ORF">CWE15_11595</name>
</gene>
<keyword evidence="1 4" id="KW-0889">Transcription antitermination</keyword>
<dbReference type="GO" id="GO:0005829">
    <property type="term" value="C:cytosol"/>
    <property type="evidence" value="ECO:0007669"/>
    <property type="project" value="TreeGrafter"/>
</dbReference>
<keyword evidence="3 4" id="KW-0804">Transcription</keyword>
<dbReference type="AlphaFoldDB" id="A0A432WTL0"/>
<dbReference type="EMBL" id="PIPQ01000014">
    <property type="protein sequence ID" value="RUO37106.1"/>
    <property type="molecule type" value="Genomic_DNA"/>
</dbReference>
<comment type="caution">
    <text evidence="6">The sequence shown here is derived from an EMBL/GenBank/DDBJ whole genome shotgun (WGS) entry which is preliminary data.</text>
</comment>
<proteinExistence type="inferred from homology"/>
<evidence type="ECO:0000313" key="7">
    <source>
        <dbReference type="Proteomes" id="UP000286976"/>
    </source>
</evidence>
<reference evidence="6 7" key="1">
    <citation type="journal article" date="2011" name="Front. Microbiol.">
        <title>Genomic signatures of strain selection and enhancement in Bacillus atrophaeus var. globigii, a historical biowarfare simulant.</title>
        <authorList>
            <person name="Gibbons H.S."/>
            <person name="Broomall S.M."/>
            <person name="McNew L.A."/>
            <person name="Daligault H."/>
            <person name="Chapman C."/>
            <person name="Bruce D."/>
            <person name="Karavis M."/>
            <person name="Krepps M."/>
            <person name="McGregor P.A."/>
            <person name="Hong C."/>
            <person name="Park K.H."/>
            <person name="Akmal A."/>
            <person name="Feldman A."/>
            <person name="Lin J.S."/>
            <person name="Chang W.E."/>
            <person name="Higgs B.W."/>
            <person name="Demirev P."/>
            <person name="Lindquist J."/>
            <person name="Liem A."/>
            <person name="Fochler E."/>
            <person name="Read T.D."/>
            <person name="Tapia R."/>
            <person name="Johnson S."/>
            <person name="Bishop-Lilly K.A."/>
            <person name="Detter C."/>
            <person name="Han C."/>
            <person name="Sozhamannan S."/>
            <person name="Rosenzweig C.N."/>
            <person name="Skowronski E.W."/>
        </authorList>
    </citation>
    <scope>NUCLEOTIDE SEQUENCE [LARGE SCALE GENOMIC DNA]</scope>
    <source>
        <strain evidence="6 7">AIT1</strain>
    </source>
</reference>
<comment type="function">
    <text evidence="4">Enhances distal genes transcription elongation in a specialized subset of operons that encode extracytoplasmic components.</text>
</comment>
<dbReference type="InterPro" id="IPR008991">
    <property type="entry name" value="Translation_prot_SH3-like_sf"/>
</dbReference>
<sequence length="165" mass="18621">MWAWYLLHCKARQEARARMHVENQGYTACLPQINRTKLVRGKRTVCEEPLFPNYLFVQLNVNTANFNALRSTRGVNGFVRFGGVPATVPNEVVAQLLELEDAQKNAPSVQQTYITGAAVEITEGPFAGLQAVYQMPKGEERCLVLLDMLGKQQRIEIEERVLRSS</sequence>
<evidence type="ECO:0000256" key="3">
    <source>
        <dbReference type="ARBA" id="ARBA00023163"/>
    </source>
</evidence>
<dbReference type="PANTHER" id="PTHR30265:SF7">
    <property type="entry name" value="TRANSCRIPTION ANTITERMINATION PROTEIN RFAH"/>
    <property type="match status" value="1"/>
</dbReference>
<name>A0A432WTL0_9GAMM</name>
<dbReference type="Gene3D" id="3.30.70.940">
    <property type="entry name" value="NusG, N-terminal domain"/>
    <property type="match status" value="1"/>
</dbReference>